<gene>
    <name evidence="5" type="ORF">LWC34_45200</name>
</gene>
<comment type="subcellular location">
    <subcellularLocation>
        <location evidence="1">Cytoplasm</location>
    </subcellularLocation>
</comment>
<evidence type="ECO:0000313" key="6">
    <source>
        <dbReference type="Proteomes" id="UP001521150"/>
    </source>
</evidence>
<name>A0ABS8ZVT1_9PSEU</name>
<reference evidence="5 6" key="1">
    <citation type="submission" date="2021-12" db="EMBL/GenBank/DDBJ databases">
        <title>Genome sequence of Kibdelosporangium philippinense ATCC 49844.</title>
        <authorList>
            <person name="Fedorov E.A."/>
            <person name="Omeragic M."/>
            <person name="Shalygina K.F."/>
            <person name="Maclea K.S."/>
        </authorList>
    </citation>
    <scope>NUCLEOTIDE SEQUENCE [LARGE SCALE GENOMIC DNA]</scope>
    <source>
        <strain evidence="5 6">ATCC 49844</strain>
    </source>
</reference>
<protein>
    <submittedName>
        <fullName evidence="5">ESX secretion-associated protein EspG</fullName>
    </submittedName>
</protein>
<evidence type="ECO:0000256" key="1">
    <source>
        <dbReference type="ARBA" id="ARBA00004496"/>
    </source>
</evidence>
<evidence type="ECO:0000256" key="3">
    <source>
        <dbReference type="ARBA" id="ARBA00022490"/>
    </source>
</evidence>
<organism evidence="5 6">
    <name type="scientific">Kibdelosporangium philippinense</name>
    <dbReference type="NCBI Taxonomy" id="211113"/>
    <lineage>
        <taxon>Bacteria</taxon>
        <taxon>Bacillati</taxon>
        <taxon>Actinomycetota</taxon>
        <taxon>Actinomycetes</taxon>
        <taxon>Pseudonocardiales</taxon>
        <taxon>Pseudonocardiaceae</taxon>
        <taxon>Kibdelosporangium</taxon>
    </lineage>
</organism>
<evidence type="ECO:0000256" key="4">
    <source>
        <dbReference type="ARBA" id="ARBA00023186"/>
    </source>
</evidence>
<comment type="caution">
    <text evidence="5">The sequence shown here is derived from an EMBL/GenBank/DDBJ whole genome shotgun (WGS) entry which is preliminary data.</text>
</comment>
<dbReference type="Pfam" id="PF14011">
    <property type="entry name" value="ESX-1_EspG"/>
    <property type="match status" value="1"/>
</dbReference>
<evidence type="ECO:0000313" key="5">
    <source>
        <dbReference type="EMBL" id="MCE7009957.1"/>
    </source>
</evidence>
<comment type="similarity">
    <text evidence="2">Belongs to the EspG family.</text>
</comment>
<keyword evidence="4" id="KW-0143">Chaperone</keyword>
<proteinExistence type="inferred from homology"/>
<accession>A0ABS8ZVT1</accession>
<dbReference type="Proteomes" id="UP001521150">
    <property type="component" value="Unassembled WGS sequence"/>
</dbReference>
<dbReference type="RefSeq" id="WP_233731448.1">
    <property type="nucleotide sequence ID" value="NZ_JAJVCN010000004.1"/>
</dbReference>
<evidence type="ECO:0000256" key="2">
    <source>
        <dbReference type="ARBA" id="ARBA00006411"/>
    </source>
</evidence>
<keyword evidence="3" id="KW-0963">Cytoplasm</keyword>
<dbReference type="EMBL" id="JAJVCN010000004">
    <property type="protein sequence ID" value="MCE7009957.1"/>
    <property type="molecule type" value="Genomic_DNA"/>
</dbReference>
<keyword evidence="6" id="KW-1185">Reference proteome</keyword>
<sequence length="255" mass="27696">MLWPRPRRVALDTLTRLVRAENIGELPEVLAPDVGWRPLAEDQALDRQLREECTRLGWLDRRGRLDVDVAAALAVLCRPSIEFAGWITVGDSTAGVIAAATGRSALLAVGLDGWVSLRSVGSASLPRIVVAQTPDVGMGRGEPFRVRRADVLAFDGGQRRSHGGVAVHPVPLEVRRLHEIAALARTGAGEFRVAIRDRVGRRQVTSDTVSYVDTVVGRYVTLARTVGGEVEMFIAPADRDALTARLLDARRSLTD</sequence>
<dbReference type="InterPro" id="IPR025734">
    <property type="entry name" value="EspG"/>
</dbReference>